<dbReference type="RefSeq" id="WP_160908015.1">
    <property type="nucleotide sequence ID" value="NZ_WVHS01000004.1"/>
</dbReference>
<feature type="compositionally biased region" description="Low complexity" evidence="1">
    <location>
        <begin position="20"/>
        <end position="33"/>
    </location>
</feature>
<evidence type="ECO:0000256" key="1">
    <source>
        <dbReference type="SAM" id="MobiDB-lite"/>
    </source>
</evidence>
<dbReference type="Proteomes" id="UP000451233">
    <property type="component" value="Unassembled WGS sequence"/>
</dbReference>
<dbReference type="AlphaFoldDB" id="A0A7K1Y177"/>
<protein>
    <recommendedName>
        <fullName evidence="2">DUF5683 domain-containing protein</fullName>
    </recommendedName>
</protein>
<proteinExistence type="predicted"/>
<dbReference type="InterPro" id="IPR043738">
    <property type="entry name" value="DUF5683"/>
</dbReference>
<evidence type="ECO:0000259" key="2">
    <source>
        <dbReference type="Pfam" id="PF18935"/>
    </source>
</evidence>
<feature type="domain" description="DUF5683" evidence="2">
    <location>
        <begin position="46"/>
        <end position="210"/>
    </location>
</feature>
<dbReference type="EMBL" id="WVHS01000004">
    <property type="protein sequence ID" value="MXV17004.1"/>
    <property type="molecule type" value="Genomic_DNA"/>
</dbReference>
<gene>
    <name evidence="3" type="ORF">GS398_17020</name>
</gene>
<accession>A0A7K1Y177</accession>
<dbReference type="Pfam" id="PF18935">
    <property type="entry name" value="DUF5683"/>
    <property type="match status" value="1"/>
</dbReference>
<keyword evidence="4" id="KW-1185">Reference proteome</keyword>
<comment type="caution">
    <text evidence="3">The sequence shown here is derived from an EMBL/GenBank/DDBJ whole genome shotgun (WGS) entry which is preliminary data.</text>
</comment>
<evidence type="ECO:0000313" key="4">
    <source>
        <dbReference type="Proteomes" id="UP000451233"/>
    </source>
</evidence>
<reference evidence="3 4" key="1">
    <citation type="submission" date="2019-11" db="EMBL/GenBank/DDBJ databases">
        <title>Pedobacter sp. HMF7056 Genome sequencing and assembly.</title>
        <authorList>
            <person name="Kang H."/>
            <person name="Kim H."/>
            <person name="Joh K."/>
        </authorList>
    </citation>
    <scope>NUCLEOTIDE SEQUENCE [LARGE SCALE GENOMIC DNA]</scope>
    <source>
        <strain evidence="3 4">HMF7056</strain>
    </source>
</reference>
<name>A0A7K1Y177_9SPHI</name>
<evidence type="ECO:0000313" key="3">
    <source>
        <dbReference type="EMBL" id="MXV17004.1"/>
    </source>
</evidence>
<organism evidence="3 4">
    <name type="scientific">Hufsiella ginkgonis</name>
    <dbReference type="NCBI Taxonomy" id="2695274"/>
    <lineage>
        <taxon>Bacteria</taxon>
        <taxon>Pseudomonadati</taxon>
        <taxon>Bacteroidota</taxon>
        <taxon>Sphingobacteriia</taxon>
        <taxon>Sphingobacteriales</taxon>
        <taxon>Sphingobacteriaceae</taxon>
        <taxon>Hufsiella</taxon>
    </lineage>
</organism>
<feature type="region of interest" description="Disordered" evidence="1">
    <location>
        <begin position="1"/>
        <end position="34"/>
    </location>
</feature>
<sequence>MVKGDSSMRNPGTKPNIPDSSAASRKATAKKSSGVVKDSARLAIEKMPSTALKRSLMIPGWGQLYNIQIRKGKKQPFRYIKIPAIYGGYVALGLIYNYDQYWYRKTLHELQYRLANSDQKRDPDLFVITQRSSLISVKDNFRRDRDLCILGFLFFHTIQSIEAYTDAKLFRYDIGDNLSMKIAPSVIQNGPPTQGFSLNTPAPAMKLSLSFK</sequence>